<reference evidence="3" key="1">
    <citation type="journal article" date="2014" name="Int. J. Syst. Evol. Microbiol.">
        <title>Complete genome sequence of Corynebacterium casei LMG S-19264T (=DSM 44701T), isolated from a smear-ripened cheese.</title>
        <authorList>
            <consortium name="US DOE Joint Genome Institute (JGI-PGF)"/>
            <person name="Walter F."/>
            <person name="Albersmeier A."/>
            <person name="Kalinowski J."/>
            <person name="Ruckert C."/>
        </authorList>
    </citation>
    <scope>NUCLEOTIDE SEQUENCE</scope>
    <source>
        <strain evidence="3">CGMCC 4.7306</strain>
    </source>
</reference>
<keyword evidence="1" id="KW-1133">Transmembrane helix</keyword>
<reference evidence="3" key="2">
    <citation type="submission" date="2020-09" db="EMBL/GenBank/DDBJ databases">
        <authorList>
            <person name="Sun Q."/>
            <person name="Zhou Y."/>
        </authorList>
    </citation>
    <scope>NUCLEOTIDE SEQUENCE</scope>
    <source>
        <strain evidence="3">CGMCC 4.7306</strain>
    </source>
</reference>
<keyword evidence="4" id="KW-1185">Reference proteome</keyword>
<gene>
    <name evidence="3" type="ORF">GCM10011575_24860</name>
</gene>
<feature type="domain" description="YdbS-like PH" evidence="2">
    <location>
        <begin position="53"/>
        <end position="131"/>
    </location>
</feature>
<accession>A0A917SB59</accession>
<feature type="transmembrane region" description="Helical" evidence="1">
    <location>
        <begin position="28"/>
        <end position="48"/>
    </location>
</feature>
<dbReference type="InterPro" id="IPR005182">
    <property type="entry name" value="YdbS-like_PH"/>
</dbReference>
<dbReference type="PANTHER" id="PTHR34473:SF3">
    <property type="entry name" value="TRANSMEMBRANE PROTEIN-RELATED"/>
    <property type="match status" value="1"/>
</dbReference>
<keyword evidence="1" id="KW-0472">Membrane</keyword>
<keyword evidence="1" id="KW-0812">Transmembrane</keyword>
<protein>
    <submittedName>
        <fullName evidence="3">Membrane protein</fullName>
    </submittedName>
</protein>
<name>A0A917SB59_9ACTN</name>
<evidence type="ECO:0000313" key="4">
    <source>
        <dbReference type="Proteomes" id="UP000613840"/>
    </source>
</evidence>
<sequence>MRRLTSVIGIGVIFLAGALLVGLLAGVWWLAVVIVLVGLAILIARWIVVGRNWQSWGYLERQEDLYLTHGVLFRTMITVPYGRMQLVEVRSTPLQRWYGLATVQLVTASASTDAAIPGLLPDEAARLRDRLSELGEARASGL</sequence>
<evidence type="ECO:0000259" key="2">
    <source>
        <dbReference type="Pfam" id="PF03703"/>
    </source>
</evidence>
<evidence type="ECO:0000256" key="1">
    <source>
        <dbReference type="SAM" id="Phobius"/>
    </source>
</evidence>
<proteinExistence type="predicted"/>
<dbReference type="PANTHER" id="PTHR34473">
    <property type="entry name" value="UPF0699 TRANSMEMBRANE PROTEIN YDBS"/>
    <property type="match status" value="1"/>
</dbReference>
<dbReference type="Pfam" id="PF03703">
    <property type="entry name" value="bPH_2"/>
    <property type="match status" value="1"/>
</dbReference>
<evidence type="ECO:0000313" key="3">
    <source>
        <dbReference type="EMBL" id="GGL65489.1"/>
    </source>
</evidence>
<dbReference type="Proteomes" id="UP000613840">
    <property type="component" value="Unassembled WGS sequence"/>
</dbReference>
<comment type="caution">
    <text evidence="3">The sequence shown here is derived from an EMBL/GenBank/DDBJ whole genome shotgun (WGS) entry which is preliminary data.</text>
</comment>
<dbReference type="EMBL" id="BMMZ01000005">
    <property type="protein sequence ID" value="GGL65489.1"/>
    <property type="molecule type" value="Genomic_DNA"/>
</dbReference>
<organism evidence="3 4">
    <name type="scientific">Microlunatus endophyticus</name>
    <dbReference type="NCBI Taxonomy" id="1716077"/>
    <lineage>
        <taxon>Bacteria</taxon>
        <taxon>Bacillati</taxon>
        <taxon>Actinomycetota</taxon>
        <taxon>Actinomycetes</taxon>
        <taxon>Propionibacteriales</taxon>
        <taxon>Propionibacteriaceae</taxon>
        <taxon>Microlunatus</taxon>
    </lineage>
</organism>
<dbReference type="AlphaFoldDB" id="A0A917SB59"/>